<dbReference type="Proteomes" id="UP000242869">
    <property type="component" value="Unassembled WGS sequence"/>
</dbReference>
<dbReference type="NCBIfam" id="NF047389">
    <property type="entry name" value="ATPase_Sll1717"/>
    <property type="match status" value="1"/>
</dbReference>
<sequence>MSNVKNSLKDPFPKENLHLIDLGHADGHRDKNTENTFITTKAINQFNLDRHSIIIGPYGTGKSTLFKLLKSNSKILGPYVDRLVVPVEEQIQFDELRNLSELYFSNISKRLLYQLVWKLHICKQICKKISTLEGFPRTNNEKYLNEFLSRVGVEDGDKSITKILKDLCTSISFKIKAKITSTPIEVEVGREGKGRSKPTMEINLENVFDNILRSLGDRCNSALVIIDKLDKFVTNEDYQTQKEYIESLLEVEDDLQSSCSIGFKIFLRSDLYHRLNLSSLGPDKVSDNTLKLCWSSEEISSFIAKRLFVSLIDANIWKLEELAESTDLSDMHLRWHDKVCASRNKSGFVYRLALFWRRFFVKKRSTSLFDKIDCAIFSILFDEKIVHACEGGGKESISIRDFIRTHFLDGHDACTPRHILIFLKKVICETIEYYRINPDLNAHTQPVSTGWGWGIFSKEIVYSAYCAAKKEYVENVVRMDEKWTRNFSELVDKLKGKSMLDYKWICQNISAPSLSGDFVGFLSFLEVIGFLKVKENNVDIKKRKYVVPIIYKQSFVAKG</sequence>
<name>A0A1I5CZC2_9NEIS</name>
<dbReference type="EMBL" id="FOVE01000022">
    <property type="protein sequence ID" value="SFN92314.1"/>
    <property type="molecule type" value="Genomic_DNA"/>
</dbReference>
<proteinExistence type="predicted"/>
<dbReference type="InterPro" id="IPR027417">
    <property type="entry name" value="P-loop_NTPase"/>
</dbReference>
<evidence type="ECO:0000313" key="1">
    <source>
        <dbReference type="EMBL" id="SFN92314.1"/>
    </source>
</evidence>
<dbReference type="AlphaFoldDB" id="A0A1I5CZC2"/>
<protein>
    <submittedName>
        <fullName evidence="1">Uncharacterized protein</fullName>
    </submittedName>
</protein>
<keyword evidence="2" id="KW-1185">Reference proteome</keyword>
<dbReference type="InterPro" id="IPR059206">
    <property type="entry name" value="Sll1717-like"/>
</dbReference>
<dbReference type="OrthoDB" id="8444549at2"/>
<dbReference type="RefSeq" id="WP_091197259.1">
    <property type="nucleotide sequence ID" value="NZ_FOVE01000022.1"/>
</dbReference>
<evidence type="ECO:0000313" key="2">
    <source>
        <dbReference type="Proteomes" id="UP000242869"/>
    </source>
</evidence>
<dbReference type="SUPFAM" id="SSF52540">
    <property type="entry name" value="P-loop containing nucleoside triphosphate hydrolases"/>
    <property type="match status" value="1"/>
</dbReference>
<reference evidence="2" key="1">
    <citation type="submission" date="2016-10" db="EMBL/GenBank/DDBJ databases">
        <authorList>
            <person name="Varghese N."/>
            <person name="Submissions S."/>
        </authorList>
    </citation>
    <scope>NUCLEOTIDE SEQUENCE [LARGE SCALE GENOMIC DNA]</scope>
    <source>
        <strain evidence="2">DSM 6150</strain>
    </source>
</reference>
<organism evidence="1 2">
    <name type="scientific">Formivibrio citricus</name>
    <dbReference type="NCBI Taxonomy" id="83765"/>
    <lineage>
        <taxon>Bacteria</taxon>
        <taxon>Pseudomonadati</taxon>
        <taxon>Pseudomonadota</taxon>
        <taxon>Betaproteobacteria</taxon>
        <taxon>Neisseriales</taxon>
        <taxon>Chitinibacteraceae</taxon>
        <taxon>Formivibrio</taxon>
    </lineage>
</organism>
<gene>
    <name evidence="1" type="ORF">SAMN05660284_02526</name>
</gene>
<accession>A0A1I5CZC2</accession>